<evidence type="ECO:0000256" key="4">
    <source>
        <dbReference type="ARBA" id="ARBA00023163"/>
    </source>
</evidence>
<comment type="similarity">
    <text evidence="1">Belongs to the LysR transcriptional regulatory family.</text>
</comment>
<dbReference type="PRINTS" id="PR00039">
    <property type="entry name" value="HTHLYSR"/>
</dbReference>
<dbReference type="PROSITE" id="PS50931">
    <property type="entry name" value="HTH_LYSR"/>
    <property type="match status" value="1"/>
</dbReference>
<dbReference type="SUPFAM" id="SSF53850">
    <property type="entry name" value="Periplasmic binding protein-like II"/>
    <property type="match status" value="1"/>
</dbReference>
<proteinExistence type="inferred from homology"/>
<dbReference type="Gene3D" id="1.10.10.10">
    <property type="entry name" value="Winged helix-like DNA-binding domain superfamily/Winged helix DNA-binding domain"/>
    <property type="match status" value="1"/>
</dbReference>
<gene>
    <name evidence="6" type="ORF">PCA20602_04655</name>
</gene>
<dbReference type="EMBL" id="CABPRV010000014">
    <property type="protein sequence ID" value="VVE50245.1"/>
    <property type="molecule type" value="Genomic_DNA"/>
</dbReference>
<dbReference type="Gene3D" id="3.40.190.10">
    <property type="entry name" value="Periplasmic binding protein-like II"/>
    <property type="match status" value="2"/>
</dbReference>
<evidence type="ECO:0000313" key="7">
    <source>
        <dbReference type="Proteomes" id="UP000366065"/>
    </source>
</evidence>
<keyword evidence="4" id="KW-0804">Transcription</keyword>
<evidence type="ECO:0000256" key="3">
    <source>
        <dbReference type="ARBA" id="ARBA00023125"/>
    </source>
</evidence>
<reference evidence="6 7" key="1">
    <citation type="submission" date="2019-08" db="EMBL/GenBank/DDBJ databases">
        <authorList>
            <person name="Peeters C."/>
        </authorList>
    </citation>
    <scope>NUCLEOTIDE SEQUENCE [LARGE SCALE GENOMIC DNA]</scope>
    <source>
        <strain evidence="6 7">LMG 20602</strain>
    </source>
</reference>
<accession>A0ABY6WBE9</accession>
<dbReference type="PANTHER" id="PTHR30579:SF7">
    <property type="entry name" value="HTH-TYPE TRANSCRIPTIONAL REGULATOR LRHA-RELATED"/>
    <property type="match status" value="1"/>
</dbReference>
<dbReference type="PANTHER" id="PTHR30579">
    <property type="entry name" value="TRANSCRIPTIONAL REGULATOR"/>
    <property type="match status" value="1"/>
</dbReference>
<evidence type="ECO:0000256" key="2">
    <source>
        <dbReference type="ARBA" id="ARBA00023015"/>
    </source>
</evidence>
<evidence type="ECO:0000256" key="1">
    <source>
        <dbReference type="ARBA" id="ARBA00009437"/>
    </source>
</evidence>
<evidence type="ECO:0000259" key="5">
    <source>
        <dbReference type="PROSITE" id="PS50931"/>
    </source>
</evidence>
<dbReference type="Pfam" id="PF03466">
    <property type="entry name" value="LysR_substrate"/>
    <property type="match status" value="1"/>
</dbReference>
<dbReference type="InterPro" id="IPR036390">
    <property type="entry name" value="WH_DNA-bd_sf"/>
</dbReference>
<dbReference type="InterPro" id="IPR000847">
    <property type="entry name" value="LysR_HTH_N"/>
</dbReference>
<keyword evidence="2" id="KW-0805">Transcription regulation</keyword>
<dbReference type="InterPro" id="IPR050176">
    <property type="entry name" value="LTTR"/>
</dbReference>
<name>A0ABY6WBE9_9BURK</name>
<evidence type="ECO:0000313" key="6">
    <source>
        <dbReference type="EMBL" id="VVE50245.1"/>
    </source>
</evidence>
<dbReference type="InterPro" id="IPR005119">
    <property type="entry name" value="LysR_subst-bd"/>
</dbReference>
<dbReference type="InterPro" id="IPR036388">
    <property type="entry name" value="WH-like_DNA-bd_sf"/>
</dbReference>
<dbReference type="RefSeq" id="WP_150723200.1">
    <property type="nucleotide sequence ID" value="NZ_CABPRV010000014.1"/>
</dbReference>
<dbReference type="Pfam" id="PF00126">
    <property type="entry name" value="HTH_1"/>
    <property type="match status" value="1"/>
</dbReference>
<organism evidence="6 7">
    <name type="scientific">Pandoraea capi</name>
    <dbReference type="NCBI Taxonomy" id="2508286"/>
    <lineage>
        <taxon>Bacteria</taxon>
        <taxon>Pseudomonadati</taxon>
        <taxon>Pseudomonadota</taxon>
        <taxon>Betaproteobacteria</taxon>
        <taxon>Burkholderiales</taxon>
        <taxon>Burkholderiaceae</taxon>
        <taxon>Pandoraea</taxon>
    </lineage>
</organism>
<comment type="caution">
    <text evidence="6">The sequence shown here is derived from an EMBL/GenBank/DDBJ whole genome shotgun (WGS) entry which is preliminary data.</text>
</comment>
<feature type="domain" description="HTH lysR-type" evidence="5">
    <location>
        <begin position="5"/>
        <end position="62"/>
    </location>
</feature>
<dbReference type="SUPFAM" id="SSF46785">
    <property type="entry name" value="Winged helix' DNA-binding domain"/>
    <property type="match status" value="1"/>
</dbReference>
<protein>
    <submittedName>
        <fullName evidence="6">Permease</fullName>
    </submittedName>
</protein>
<keyword evidence="7" id="KW-1185">Reference proteome</keyword>
<sequence>MTTRFDVDALRTMVAGIDLGSFARAAVQFGRSQSAVSMQLKRLEEQAGQVLFERQGRRLVLTEAGDTLLNYGRRIIELHDEAAVALGASASTVSIRIGLPQDFCEDILPIAVARFARVRPDVHVDVRAGRNYALEEEVRVGKLDMAIAFAEPGQSRTGTLLATLPLYWYASHRLRGWPDASQPVPLVLFDHPCLFRQAAMRALDGKQRAWRLALTTPSLPGVWAALRFGQGVSVRTAHRVPRGIQALRAGGLPKLPAIELRLFERSHLTEVGAEFVDLLASVVRQRVSAK</sequence>
<keyword evidence="3" id="KW-0238">DNA-binding</keyword>
<dbReference type="Proteomes" id="UP000366065">
    <property type="component" value="Unassembled WGS sequence"/>
</dbReference>